<protein>
    <submittedName>
        <fullName evidence="1">Uncharacterized protein</fullName>
    </submittedName>
</protein>
<keyword evidence="2" id="KW-1185">Reference proteome</keyword>
<gene>
    <name evidence="1" type="ORF">HMPREF0204_14815</name>
</gene>
<proteinExistence type="predicted"/>
<accession>A0ABN0ARR6</accession>
<evidence type="ECO:0000313" key="1">
    <source>
        <dbReference type="EMBL" id="EFK35746.1"/>
    </source>
</evidence>
<evidence type="ECO:0000313" key="2">
    <source>
        <dbReference type="Proteomes" id="UP000002969"/>
    </source>
</evidence>
<sequence length="42" mass="4923">MSKIRYPSFQKPAVTAFRNENGDQKFTFDLVLICFDIKIIIN</sequence>
<organism evidence="1 2">
    <name type="scientific">Chryseobacterium gleum ATCC 35910</name>
    <dbReference type="NCBI Taxonomy" id="525257"/>
    <lineage>
        <taxon>Bacteria</taxon>
        <taxon>Pseudomonadati</taxon>
        <taxon>Bacteroidota</taxon>
        <taxon>Flavobacteriia</taxon>
        <taxon>Flavobacteriales</taxon>
        <taxon>Weeksellaceae</taxon>
        <taxon>Chryseobacterium group</taxon>
        <taxon>Chryseobacterium</taxon>
    </lineage>
</organism>
<name>A0ABN0ARR6_CHRGE</name>
<reference evidence="1" key="1">
    <citation type="submission" date="2010-06" db="EMBL/GenBank/DDBJ databases">
        <authorList>
            <person name="Muzny D."/>
            <person name="Qin X."/>
            <person name="Buhay C."/>
            <person name="Dugan-Rocha S."/>
            <person name="Ding Y."/>
            <person name="Chen G."/>
            <person name="Hawes A."/>
            <person name="Holder M."/>
            <person name="Jhangiani S."/>
            <person name="Johnson A."/>
            <person name="Khan Z."/>
            <person name="Li Z."/>
            <person name="Liu W."/>
            <person name="Liu X."/>
            <person name="Perez L."/>
            <person name="Shen H."/>
            <person name="Wang Q."/>
            <person name="Watt J."/>
            <person name="Xi L."/>
            <person name="Xin Y."/>
            <person name="Zhou J."/>
            <person name="Deng J."/>
            <person name="Jiang H."/>
            <person name="Liu Y."/>
            <person name="Qu J."/>
            <person name="Song X.-Z."/>
            <person name="Zhang L."/>
            <person name="Villasana D."/>
            <person name="Johnson A."/>
            <person name="Liu J."/>
            <person name="Liyanage D."/>
            <person name="Lorensuhewa L."/>
            <person name="Robinson T."/>
            <person name="Song A."/>
            <person name="Song B.-B."/>
            <person name="Dinh H."/>
            <person name="Thornton R."/>
            <person name="Coyle M."/>
            <person name="Francisco L."/>
            <person name="Jackson L."/>
            <person name="Javaid M."/>
            <person name="Korchina V."/>
            <person name="Kovar C."/>
            <person name="Mata R."/>
            <person name="Mathew T."/>
            <person name="Ngo R."/>
            <person name="Nguyen L."/>
            <person name="Nguyen N."/>
            <person name="Okwuonu G."/>
            <person name="Ongeri F."/>
            <person name="Pham C."/>
            <person name="Simmons D."/>
            <person name="Wilczek-Boney K."/>
            <person name="Hale W."/>
            <person name="Jakkamsetti A."/>
            <person name="Pham P."/>
            <person name="Ruth R."/>
            <person name="San Lucas F."/>
            <person name="Warren J."/>
            <person name="Zhang J."/>
            <person name="Zhao Z."/>
            <person name="Zhou C."/>
            <person name="Zhu D."/>
            <person name="Lee S."/>
            <person name="Bess C."/>
            <person name="Blankenburg K."/>
            <person name="Forbes L."/>
            <person name="Fu Q."/>
            <person name="Gubbala S."/>
            <person name="Hirani K."/>
            <person name="Jayaseelan J.C."/>
            <person name="Lara F."/>
            <person name="Munidasa M."/>
            <person name="Palculict T."/>
            <person name="Patil S."/>
            <person name="Pu L.-L."/>
            <person name="Saada N."/>
            <person name="Tang L."/>
            <person name="Weissenberger G."/>
            <person name="Zhu Y."/>
            <person name="Hemphill L."/>
            <person name="Shang Y."/>
            <person name="Youmans B."/>
            <person name="Ayvaz T."/>
            <person name="Ross M."/>
            <person name="Santibanez J."/>
            <person name="Aqrawi P."/>
            <person name="Gross S."/>
            <person name="Joshi V."/>
            <person name="Fowler G."/>
            <person name="Nazareth L."/>
            <person name="Reid J."/>
            <person name="Worley K."/>
            <person name="Petrosino J."/>
            <person name="Highlander S."/>
            <person name="Gibbs R."/>
        </authorList>
    </citation>
    <scope>NUCLEOTIDE SEQUENCE [LARGE SCALE GENOMIC DNA]</scope>
    <source>
        <strain evidence="1">ATCC 35910</strain>
    </source>
</reference>
<dbReference type="Proteomes" id="UP000002969">
    <property type="component" value="Unassembled WGS sequence"/>
</dbReference>
<dbReference type="EMBL" id="ACKQ02000007">
    <property type="protein sequence ID" value="EFK35746.1"/>
    <property type="molecule type" value="Genomic_DNA"/>
</dbReference>
<comment type="caution">
    <text evidence="1">The sequence shown here is derived from an EMBL/GenBank/DDBJ whole genome shotgun (WGS) entry which is preliminary data.</text>
</comment>